<dbReference type="GeneID" id="77936659"/>
<evidence type="ECO:0000313" key="1">
    <source>
        <dbReference type="EMBL" id="QWY14503.1"/>
    </source>
</evidence>
<sequence length="26" mass="3080">MVNLMRSHTGFIIIHSRLLVHSLIKY</sequence>
<dbReference type="RefSeq" id="YP_010660640.1">
    <property type="nucleotide sequence ID" value="NC_070878.1"/>
</dbReference>
<keyword evidence="2" id="KW-1185">Reference proteome</keyword>
<dbReference type="EMBL" id="MZ359091">
    <property type="protein sequence ID" value="QWY14503.1"/>
    <property type="molecule type" value="Genomic_DNA"/>
</dbReference>
<evidence type="ECO:0000313" key="2">
    <source>
        <dbReference type="Proteomes" id="UP001046399"/>
    </source>
</evidence>
<accession>A0A8F3HNJ6</accession>
<organism evidence="1 2">
    <name type="scientific">Staphylococcus phage JPL-50</name>
    <dbReference type="NCBI Taxonomy" id="2851077"/>
    <lineage>
        <taxon>Viruses</taxon>
        <taxon>Duplodnaviria</taxon>
        <taxon>Heunggongvirae</taxon>
        <taxon>Uroviricota</taxon>
        <taxon>Caudoviricetes</taxon>
        <taxon>Rountreeviridae</taxon>
        <taxon>Rakietenvirinae</taxon>
        <taxon>Rosenblumvirus</taxon>
        <taxon>Rosenblumvirus jpl50</taxon>
    </lineage>
</organism>
<protein>
    <submittedName>
        <fullName evidence="1">Transcriptional regulator</fullName>
    </submittedName>
</protein>
<dbReference type="KEGG" id="vg:77936659"/>
<dbReference type="Proteomes" id="UP001046399">
    <property type="component" value="Segment"/>
</dbReference>
<proteinExistence type="predicted"/>
<reference evidence="1" key="1">
    <citation type="submission" date="2021-06" db="EMBL/GenBank/DDBJ databases">
        <authorList>
            <person name="Xu H."/>
        </authorList>
    </citation>
    <scope>NUCLEOTIDE SEQUENCE</scope>
</reference>
<name>A0A8F3HNJ6_9CAUD</name>